<dbReference type="SMART" id="SM00943">
    <property type="entry name" value="Prim-Pol"/>
    <property type="match status" value="1"/>
</dbReference>
<dbReference type="Gene3D" id="3.30.720.160">
    <property type="entry name" value="Bifunctional DNA primase/polymerase, N-terminal"/>
    <property type="match status" value="1"/>
</dbReference>
<proteinExistence type="predicted"/>
<dbReference type="CDD" id="cd04859">
    <property type="entry name" value="Prim_Pol"/>
    <property type="match status" value="1"/>
</dbReference>
<organism evidence="2 3">
    <name type="scientific">Micromonospora fulviviridis</name>
    <dbReference type="NCBI Taxonomy" id="47860"/>
    <lineage>
        <taxon>Bacteria</taxon>
        <taxon>Bacillati</taxon>
        <taxon>Actinomycetota</taxon>
        <taxon>Actinomycetes</taxon>
        <taxon>Micromonosporales</taxon>
        <taxon>Micromonosporaceae</taxon>
        <taxon>Micromonospora</taxon>
    </lineage>
</organism>
<keyword evidence="3" id="KW-1185">Reference proteome</keyword>
<dbReference type="InterPro" id="IPR015330">
    <property type="entry name" value="DNA_primase/pol_bifunc_N"/>
</dbReference>
<dbReference type="Proteomes" id="UP001550348">
    <property type="component" value="Unassembled WGS sequence"/>
</dbReference>
<dbReference type="RefSeq" id="WP_355663064.1">
    <property type="nucleotide sequence ID" value="NZ_JBEXRX010000004.1"/>
</dbReference>
<protein>
    <submittedName>
        <fullName evidence="2">Bifunctional DNA primase/polymerase</fullName>
    </submittedName>
</protein>
<reference evidence="2 3" key="1">
    <citation type="submission" date="2024-06" db="EMBL/GenBank/DDBJ databases">
        <title>The Natural Products Discovery Center: Release of the First 8490 Sequenced Strains for Exploring Actinobacteria Biosynthetic Diversity.</title>
        <authorList>
            <person name="Kalkreuter E."/>
            <person name="Kautsar S.A."/>
            <person name="Yang D."/>
            <person name="Bader C.D."/>
            <person name="Teijaro C.N."/>
            <person name="Fluegel L."/>
            <person name="Davis C.M."/>
            <person name="Simpson J.R."/>
            <person name="Lauterbach L."/>
            <person name="Steele A.D."/>
            <person name="Gui C."/>
            <person name="Meng S."/>
            <person name="Li G."/>
            <person name="Viehrig K."/>
            <person name="Ye F."/>
            <person name="Su P."/>
            <person name="Kiefer A.F."/>
            <person name="Nichols A."/>
            <person name="Cepeda A.J."/>
            <person name="Yan W."/>
            <person name="Fan B."/>
            <person name="Jiang Y."/>
            <person name="Adhikari A."/>
            <person name="Zheng C.-J."/>
            <person name="Schuster L."/>
            <person name="Cowan T.M."/>
            <person name="Smanski M.J."/>
            <person name="Chevrette M.G."/>
            <person name="De Carvalho L.P.S."/>
            <person name="Shen B."/>
        </authorList>
    </citation>
    <scope>NUCLEOTIDE SEQUENCE [LARGE SCALE GENOMIC DNA]</scope>
    <source>
        <strain evidence="2 3">NPDC006286</strain>
    </source>
</reference>
<gene>
    <name evidence="2" type="ORF">ABZ071_03025</name>
</gene>
<evidence type="ECO:0000259" key="1">
    <source>
        <dbReference type="SMART" id="SM00943"/>
    </source>
</evidence>
<evidence type="ECO:0000313" key="2">
    <source>
        <dbReference type="EMBL" id="MEU0150897.1"/>
    </source>
</evidence>
<evidence type="ECO:0000313" key="3">
    <source>
        <dbReference type="Proteomes" id="UP001550348"/>
    </source>
</evidence>
<comment type="caution">
    <text evidence="2">The sequence shown here is derived from an EMBL/GenBank/DDBJ whole genome shotgun (WGS) entry which is preliminary data.</text>
</comment>
<dbReference type="Pfam" id="PF09250">
    <property type="entry name" value="Prim-Pol"/>
    <property type="match status" value="1"/>
</dbReference>
<accession>A0ABV2VFZ2</accession>
<feature type="domain" description="DNA primase/polymerase bifunctional N-terminal" evidence="1">
    <location>
        <begin position="9"/>
        <end position="169"/>
    </location>
</feature>
<sequence>MSGELLRAALDYATRGWPVFPIKPDRKAPPLTPNGFKDATTDPATITRWWERWPNANIGIATGDPGPDVLDFDVTAGKPGRVNYRRLRDAGLTTGYQTAVATPRGGLHLYYAGTGQGLGRMPRHGVDFQSWGGYVVAPPSTVGGNPYTVIQEYPPTGVMAQFTAVRALLDPPRPAAPARHRPDAGDGREGLIRWVAAQQEGNRNDALYWAARTAAGEGADGAVFAALVAAAITTGLPEREARLTVASARRGAAA</sequence>
<dbReference type="SUPFAM" id="SSF56747">
    <property type="entry name" value="Prim-pol domain"/>
    <property type="match status" value="1"/>
</dbReference>
<dbReference type="EMBL" id="JBEXRX010000004">
    <property type="protein sequence ID" value="MEU0150897.1"/>
    <property type="molecule type" value="Genomic_DNA"/>
</dbReference>
<name>A0ABV2VFZ2_9ACTN</name>